<dbReference type="EMBL" id="GG738946">
    <property type="protein sequence ID" value="EFC36090.1"/>
    <property type="molecule type" value="Genomic_DNA"/>
</dbReference>
<dbReference type="Proteomes" id="UP000006671">
    <property type="component" value="Unassembled WGS sequence"/>
</dbReference>
<reference evidence="2 3" key="1">
    <citation type="journal article" date="2010" name="Cell">
        <title>The genome of Naegleria gruberi illuminates early eukaryotic versatility.</title>
        <authorList>
            <person name="Fritz-Laylin L.K."/>
            <person name="Prochnik S.E."/>
            <person name="Ginger M.L."/>
            <person name="Dacks J.B."/>
            <person name="Carpenter M.L."/>
            <person name="Field M.C."/>
            <person name="Kuo A."/>
            <person name="Paredez A."/>
            <person name="Chapman J."/>
            <person name="Pham J."/>
            <person name="Shu S."/>
            <person name="Neupane R."/>
            <person name="Cipriano M."/>
            <person name="Mancuso J."/>
            <person name="Tu H."/>
            <person name="Salamov A."/>
            <person name="Lindquist E."/>
            <person name="Shapiro H."/>
            <person name="Lucas S."/>
            <person name="Grigoriev I.V."/>
            <person name="Cande W.Z."/>
            <person name="Fulton C."/>
            <person name="Rokhsar D.S."/>
            <person name="Dawson S.C."/>
        </authorList>
    </citation>
    <scope>NUCLEOTIDE SEQUENCE [LARGE SCALE GENOMIC DNA]</scope>
    <source>
        <strain evidence="2 3">NEG-M</strain>
    </source>
</reference>
<feature type="region of interest" description="Disordered" evidence="1">
    <location>
        <begin position="374"/>
        <end position="440"/>
    </location>
</feature>
<dbReference type="VEuPathDB" id="AmoebaDB:NAEGRDRAFT_76250"/>
<feature type="compositionally biased region" description="Polar residues" evidence="1">
    <location>
        <begin position="205"/>
        <end position="222"/>
    </location>
</feature>
<dbReference type="GeneID" id="8859796"/>
<evidence type="ECO:0000313" key="3">
    <source>
        <dbReference type="Proteomes" id="UP000006671"/>
    </source>
</evidence>
<name>D2W4B9_NAEGR</name>
<dbReference type="InParanoid" id="D2W4B9"/>
<dbReference type="RefSeq" id="XP_002668834.1">
    <property type="nucleotide sequence ID" value="XM_002668788.1"/>
</dbReference>
<evidence type="ECO:0000313" key="2">
    <source>
        <dbReference type="EMBL" id="EFC36090.1"/>
    </source>
</evidence>
<accession>D2W4B9</accession>
<organism evidence="3">
    <name type="scientific">Naegleria gruberi</name>
    <name type="common">Amoeba</name>
    <dbReference type="NCBI Taxonomy" id="5762"/>
    <lineage>
        <taxon>Eukaryota</taxon>
        <taxon>Discoba</taxon>
        <taxon>Heterolobosea</taxon>
        <taxon>Tetramitia</taxon>
        <taxon>Eutetramitia</taxon>
        <taxon>Vahlkampfiidae</taxon>
        <taxon>Naegleria</taxon>
    </lineage>
</organism>
<dbReference type="OMA" id="DDKHSIN"/>
<feature type="region of interest" description="Disordered" evidence="1">
    <location>
        <begin position="199"/>
        <end position="222"/>
    </location>
</feature>
<gene>
    <name evidence="2" type="ORF">NAEGRDRAFT_76250</name>
</gene>
<dbReference type="AlphaFoldDB" id="D2W4B9"/>
<sequence length="516" mass="57480">MKQVLELELLTNIDFRGNPIKSLDEENLIFEEILDKCSNVWFINGATTLASPLIEDDKHSINGNTSINNSFELSLQSNNNNTNNNITNNIINNNDKNVNDEKLKSAEELLKKHSYIIEHLKTHKTNIPTFSNTTITNNTLINNNNSNNNITSNNSNNTTISTLTNQSTTITSTTPTTTTTTIYNDPAILKNLANFAKARSKRSDSCPTIPSPNSSKSYQQQDLNPIRDDNEDVVVQHLTHSISSNLFENISKSLEKDKNSLKLMEVKNFERQVRNRQQSRALQLEQDKFDLNQEDSFLSNYQSILSQQKKNTININNAIINTNSNTFNNLLLNKEDDEELSSPPIETVKVELPSLMEKASTITLQKLQVLIDSNTAPPTPPCKQSITPPKELITTPQNNGINSNNNSSNQQVSPTLSTTSSSSSNSSNNNTKNNYNNNNSTLNISAIPHSLNQSNISNISMNLSQINTSFFNSTPTTQATNITINSNVNSNSSNVTNRALSIKERAKQNMLKKLNM</sequence>
<protein>
    <submittedName>
        <fullName evidence="2">Predicted protein</fullName>
    </submittedName>
</protein>
<feature type="compositionally biased region" description="Polar residues" evidence="1">
    <location>
        <begin position="374"/>
        <end position="387"/>
    </location>
</feature>
<evidence type="ECO:0000256" key="1">
    <source>
        <dbReference type="SAM" id="MobiDB-lite"/>
    </source>
</evidence>
<dbReference type="KEGG" id="ngr:NAEGRDRAFT_76250"/>
<feature type="compositionally biased region" description="Low complexity" evidence="1">
    <location>
        <begin position="397"/>
        <end position="440"/>
    </location>
</feature>
<proteinExistence type="predicted"/>
<keyword evidence="3" id="KW-1185">Reference proteome</keyword>